<dbReference type="InterPro" id="IPR003016">
    <property type="entry name" value="2-oxoA_DH_lipoyl-BS"/>
</dbReference>
<protein>
    <recommendedName>
        <fullName evidence="7">Dihydrolipoamide acetyltransferase component of pyruvate dehydrogenase complex</fullName>
        <ecNumber evidence="7">2.3.1.-</ecNumber>
    </recommendedName>
</protein>
<organism evidence="11">
    <name type="scientific">Ralstonia syzygii R24</name>
    <dbReference type="NCBI Taxonomy" id="907261"/>
    <lineage>
        <taxon>Bacteria</taxon>
        <taxon>Pseudomonadati</taxon>
        <taxon>Pseudomonadota</taxon>
        <taxon>Betaproteobacteria</taxon>
        <taxon>Burkholderiales</taxon>
        <taxon>Burkholderiaceae</taxon>
        <taxon>Ralstonia</taxon>
        <taxon>Ralstonia solanacearum species complex</taxon>
    </lineage>
</organism>
<dbReference type="GO" id="GO:0031405">
    <property type="term" value="F:lipoic acid binding"/>
    <property type="evidence" value="ECO:0007669"/>
    <property type="project" value="TreeGrafter"/>
</dbReference>
<dbReference type="Gene3D" id="2.40.50.100">
    <property type="match status" value="1"/>
</dbReference>
<comment type="similarity">
    <text evidence="2 7">Belongs to the 2-oxoacid dehydrogenase family.</text>
</comment>
<dbReference type="InterPro" id="IPR001078">
    <property type="entry name" value="2-oxoacid_DH_actylTfrase"/>
</dbReference>
<dbReference type="PANTHER" id="PTHR43178">
    <property type="entry name" value="DIHYDROLIPOAMIDE ACETYLTRANSFERASE COMPONENT OF PYRUVATE DEHYDROGENASE COMPLEX"/>
    <property type="match status" value="1"/>
</dbReference>
<dbReference type="Pfam" id="PF02817">
    <property type="entry name" value="E3_binding"/>
    <property type="match status" value="1"/>
</dbReference>
<evidence type="ECO:0000256" key="5">
    <source>
        <dbReference type="ARBA" id="ARBA00022823"/>
    </source>
</evidence>
<dbReference type="CDD" id="cd06849">
    <property type="entry name" value="lipoyl_domain"/>
    <property type="match status" value="1"/>
</dbReference>
<feature type="region of interest" description="Disordered" evidence="8">
    <location>
        <begin position="95"/>
        <end position="151"/>
    </location>
</feature>
<dbReference type="InterPro" id="IPR036625">
    <property type="entry name" value="E3-bd_dom_sf"/>
</dbReference>
<feature type="compositionally biased region" description="Basic and acidic residues" evidence="8">
    <location>
        <begin position="95"/>
        <end position="104"/>
    </location>
</feature>
<dbReference type="Gene3D" id="4.10.320.10">
    <property type="entry name" value="E3-binding domain"/>
    <property type="match status" value="1"/>
</dbReference>
<dbReference type="InterPro" id="IPR050743">
    <property type="entry name" value="2-oxoacid_DH_E2_comp"/>
</dbReference>
<evidence type="ECO:0000256" key="6">
    <source>
        <dbReference type="ARBA" id="ARBA00023315"/>
    </source>
</evidence>
<evidence type="ECO:0000256" key="4">
    <source>
        <dbReference type="ARBA" id="ARBA00022679"/>
    </source>
</evidence>
<dbReference type="InterPro" id="IPR023213">
    <property type="entry name" value="CAT-like_dom_sf"/>
</dbReference>
<dbReference type="PROSITE" id="PS50968">
    <property type="entry name" value="BIOTINYL_LIPOYL"/>
    <property type="match status" value="1"/>
</dbReference>
<dbReference type="PROSITE" id="PS51826">
    <property type="entry name" value="PSBD"/>
    <property type="match status" value="1"/>
</dbReference>
<sequence length="444" mass="46959">MPRLPGEAIADVQGRLIVRREVLMPKLGLTMTEGALVEWMVSPGADFKAGDGLFVVETDKVANEIATDTDGKLLEALVAVGETVPVGTVLGYYEDGKQEPEHTDAAASRDQAGMQPKAGSAKALGASTEERTRSSPQSEQSKAKPSKGLDRVVATPLARRVAAELGVDLHCATGTGPRGRIKVADVRTAAVNAAAVTHISAPASEHVKADAAIALLQEAKKVRPTPTQLTMARRLTQAKQQVPHFYLASEAEVSALLELRGSLNKLADHPKVTLTHLLVSAVARALRSMPSFNRVWEDEAITELPTIDVGVAVNTERGLLAPVVRNLGSSSFREIVSSTTALIDKARSGKLSSTDMSGGAISISNAGMHDVTYMTSIINPGQSTILGVGSIREVFRPNEHGQPVLHREIGLVLAADHRLFDGVGALEFLNAIVSSIENPLSLIA</sequence>
<reference evidence="11" key="1">
    <citation type="journal article" date="2011" name="PLoS ONE">
        <title>Ralstonia syzygii, the Blood Disease Bacterium and some Asian R. solanacearum strains form a single genomic species despite divergent lifestyles.</title>
        <authorList>
            <person name="Remenant B."/>
            <person name="de Cambiaire J.C."/>
            <person name="Cellier G."/>
            <person name="Jacobs J.M."/>
            <person name="Mangenot S."/>
            <person name="Barbe V."/>
            <person name="Lajus A."/>
            <person name="Vallenet D."/>
            <person name="Medigue C."/>
            <person name="Fegan M."/>
            <person name="Allen C."/>
            <person name="Prior P."/>
        </authorList>
    </citation>
    <scope>NUCLEOTIDE SEQUENCE</scope>
    <source>
        <strain evidence="11">R24</strain>
    </source>
</reference>
<evidence type="ECO:0000256" key="7">
    <source>
        <dbReference type="RuleBase" id="RU003423"/>
    </source>
</evidence>
<dbReference type="GO" id="GO:0016407">
    <property type="term" value="F:acetyltransferase activity"/>
    <property type="evidence" value="ECO:0007669"/>
    <property type="project" value="TreeGrafter"/>
</dbReference>
<dbReference type="SUPFAM" id="SSF52777">
    <property type="entry name" value="CoA-dependent acyltransferases"/>
    <property type="match status" value="1"/>
</dbReference>
<dbReference type="GO" id="GO:0005737">
    <property type="term" value="C:cytoplasm"/>
    <property type="evidence" value="ECO:0007669"/>
    <property type="project" value="TreeGrafter"/>
</dbReference>
<comment type="subunit">
    <text evidence="3">Forms a 24-polypeptide structural core with octahedral symmetry.</text>
</comment>
<dbReference type="InterPro" id="IPR011053">
    <property type="entry name" value="Single_hybrid_motif"/>
</dbReference>
<dbReference type="Pfam" id="PF00198">
    <property type="entry name" value="2-oxoacid_dh"/>
    <property type="match status" value="1"/>
</dbReference>
<dbReference type="EC" id="2.3.1.-" evidence="7"/>
<accession>G3A7I6</accession>
<dbReference type="Gene3D" id="3.30.559.10">
    <property type="entry name" value="Chloramphenicol acetyltransferase-like domain"/>
    <property type="match status" value="1"/>
</dbReference>
<feature type="domain" description="Peripheral subunit-binding (PSBD)" evidence="10">
    <location>
        <begin position="153"/>
        <end position="190"/>
    </location>
</feature>
<evidence type="ECO:0000256" key="8">
    <source>
        <dbReference type="SAM" id="MobiDB-lite"/>
    </source>
</evidence>
<evidence type="ECO:0000256" key="3">
    <source>
        <dbReference type="ARBA" id="ARBA00011484"/>
    </source>
</evidence>
<evidence type="ECO:0000259" key="10">
    <source>
        <dbReference type="PROSITE" id="PS51826"/>
    </source>
</evidence>
<evidence type="ECO:0000256" key="1">
    <source>
        <dbReference type="ARBA" id="ARBA00001938"/>
    </source>
</evidence>
<reference evidence="11" key="2">
    <citation type="submission" date="2011-04" db="EMBL/GenBank/DDBJ databases">
        <authorList>
            <person name="Genoscope - CEA"/>
        </authorList>
    </citation>
    <scope>NUCLEOTIDE SEQUENCE</scope>
    <source>
        <strain evidence="11">R24</strain>
    </source>
</reference>
<keyword evidence="6 7" id="KW-0012">Acyltransferase</keyword>
<dbReference type="InterPro" id="IPR004167">
    <property type="entry name" value="PSBD"/>
</dbReference>
<keyword evidence="4 7" id="KW-0808">Transferase</keyword>
<gene>
    <name evidence="11" type="ORF">RALSY_40684</name>
</gene>
<dbReference type="SUPFAM" id="SSF47005">
    <property type="entry name" value="Peripheral subunit-binding domain of 2-oxo acid dehydrogenase complex"/>
    <property type="match status" value="1"/>
</dbReference>
<dbReference type="InterPro" id="IPR000089">
    <property type="entry name" value="Biotin_lipoyl"/>
</dbReference>
<evidence type="ECO:0000256" key="2">
    <source>
        <dbReference type="ARBA" id="ARBA00007317"/>
    </source>
</evidence>
<evidence type="ECO:0000259" key="9">
    <source>
        <dbReference type="PROSITE" id="PS50968"/>
    </source>
</evidence>
<dbReference type="SUPFAM" id="SSF51230">
    <property type="entry name" value="Single hybrid motif"/>
    <property type="match status" value="1"/>
</dbReference>
<dbReference type="AlphaFoldDB" id="G3A7I6"/>
<name>G3A7I6_9RALS</name>
<dbReference type="PANTHER" id="PTHR43178:SF5">
    <property type="entry name" value="LIPOAMIDE ACYLTRANSFERASE COMPONENT OF BRANCHED-CHAIN ALPHA-KETO ACID DEHYDROGENASE COMPLEX, MITOCHONDRIAL"/>
    <property type="match status" value="1"/>
</dbReference>
<dbReference type="PROSITE" id="PS00189">
    <property type="entry name" value="LIPOYL"/>
    <property type="match status" value="1"/>
</dbReference>
<feature type="domain" description="Lipoyl-binding" evidence="9">
    <location>
        <begin position="19"/>
        <end position="94"/>
    </location>
</feature>
<proteinExistence type="inferred from homology"/>
<comment type="cofactor">
    <cofactor evidence="1 7">
        <name>(R)-lipoate</name>
        <dbReference type="ChEBI" id="CHEBI:83088"/>
    </cofactor>
</comment>
<keyword evidence="5 7" id="KW-0450">Lipoyl</keyword>
<evidence type="ECO:0000313" key="11">
    <source>
        <dbReference type="EMBL" id="CCA86460.1"/>
    </source>
</evidence>
<dbReference type="EMBL" id="FR854089">
    <property type="protein sequence ID" value="CCA86460.1"/>
    <property type="molecule type" value="Genomic_DNA"/>
</dbReference>
<dbReference type="Pfam" id="PF00364">
    <property type="entry name" value="Biotin_lipoyl"/>
    <property type="match status" value="1"/>
</dbReference>